<protein>
    <submittedName>
        <fullName evidence="2">Uncharacterized protein</fullName>
    </submittedName>
</protein>
<reference evidence="2" key="1">
    <citation type="submission" date="2021-02" db="EMBL/GenBank/DDBJ databases">
        <title>First Annotated Genome of the Yellow-green Alga Tribonema minus.</title>
        <authorList>
            <person name="Mahan K.M."/>
        </authorList>
    </citation>
    <scope>NUCLEOTIDE SEQUENCE</scope>
    <source>
        <strain evidence="2">UTEX B ZZ1240</strain>
    </source>
</reference>
<dbReference type="Proteomes" id="UP000664859">
    <property type="component" value="Unassembled WGS sequence"/>
</dbReference>
<gene>
    <name evidence="2" type="ORF">JKP88DRAFT_262059</name>
</gene>
<dbReference type="OrthoDB" id="202910at2759"/>
<keyword evidence="1" id="KW-0472">Membrane</keyword>
<feature type="transmembrane region" description="Helical" evidence="1">
    <location>
        <begin position="44"/>
        <end position="64"/>
    </location>
</feature>
<evidence type="ECO:0000256" key="1">
    <source>
        <dbReference type="SAM" id="Phobius"/>
    </source>
</evidence>
<organism evidence="2 3">
    <name type="scientific">Tribonema minus</name>
    <dbReference type="NCBI Taxonomy" id="303371"/>
    <lineage>
        <taxon>Eukaryota</taxon>
        <taxon>Sar</taxon>
        <taxon>Stramenopiles</taxon>
        <taxon>Ochrophyta</taxon>
        <taxon>PX clade</taxon>
        <taxon>Xanthophyceae</taxon>
        <taxon>Tribonematales</taxon>
        <taxon>Tribonemataceae</taxon>
        <taxon>Tribonema</taxon>
    </lineage>
</organism>
<dbReference type="AlphaFoldDB" id="A0A836CK83"/>
<keyword evidence="1" id="KW-1133">Transmembrane helix</keyword>
<dbReference type="EMBL" id="JAFCMP010000046">
    <property type="protein sequence ID" value="KAG5189685.1"/>
    <property type="molecule type" value="Genomic_DNA"/>
</dbReference>
<proteinExistence type="predicted"/>
<name>A0A836CK83_9STRA</name>
<dbReference type="PANTHER" id="PTHR38894">
    <property type="entry name" value="TRANSMEMBRANE PROTEIN"/>
    <property type="match status" value="1"/>
</dbReference>
<evidence type="ECO:0000313" key="3">
    <source>
        <dbReference type="Proteomes" id="UP000664859"/>
    </source>
</evidence>
<comment type="caution">
    <text evidence="2">The sequence shown here is derived from an EMBL/GenBank/DDBJ whole genome shotgun (WGS) entry which is preliminary data.</text>
</comment>
<sequence>MDQPSWMQDGATGGAPAAPAAASTRPAAAVDSGGSTGAIVRNGFHFVNIGLCVLMAFSAVLGVIEITNAQVVDFFLGVYLFFFAVLLFSYEVLRWVPNANLDEMMRRNFGWFYGNMGRGFYLIFVGFLNFGLHGTVPLATGIVCLGWGALCIAVGFYKPEWFAVEKST</sequence>
<dbReference type="PANTHER" id="PTHR38894:SF1">
    <property type="entry name" value="TRANSMEMBRANE PROTEIN"/>
    <property type="match status" value="1"/>
</dbReference>
<keyword evidence="1" id="KW-0812">Transmembrane</keyword>
<accession>A0A836CK83</accession>
<feature type="transmembrane region" description="Helical" evidence="1">
    <location>
        <begin position="71"/>
        <end position="90"/>
    </location>
</feature>
<keyword evidence="3" id="KW-1185">Reference proteome</keyword>
<feature type="transmembrane region" description="Helical" evidence="1">
    <location>
        <begin position="110"/>
        <end position="131"/>
    </location>
</feature>
<feature type="transmembrane region" description="Helical" evidence="1">
    <location>
        <begin position="138"/>
        <end position="157"/>
    </location>
</feature>
<evidence type="ECO:0000313" key="2">
    <source>
        <dbReference type="EMBL" id="KAG5189685.1"/>
    </source>
</evidence>